<protein>
    <submittedName>
        <fullName evidence="3">DUF6708 domain-containing protein</fullName>
    </submittedName>
</protein>
<evidence type="ECO:0000313" key="4">
    <source>
        <dbReference type="Proteomes" id="UP001325479"/>
    </source>
</evidence>
<keyword evidence="1" id="KW-1133">Transmembrane helix</keyword>
<dbReference type="EMBL" id="CP139965">
    <property type="protein sequence ID" value="WQD76036.1"/>
    <property type="molecule type" value="Genomic_DNA"/>
</dbReference>
<dbReference type="Pfam" id="PF20455">
    <property type="entry name" value="DUF6708"/>
    <property type="match status" value="1"/>
</dbReference>
<dbReference type="Proteomes" id="UP001325479">
    <property type="component" value="Chromosome"/>
</dbReference>
<reference evidence="3 4" key="1">
    <citation type="submission" date="2023-12" db="EMBL/GenBank/DDBJ databases">
        <title>Genome sequencing and assembly of bacterial species from a model synthetic community.</title>
        <authorList>
            <person name="Hogle S.L."/>
        </authorList>
    </citation>
    <scope>NUCLEOTIDE SEQUENCE [LARGE SCALE GENOMIC DNA]</scope>
    <source>
        <strain evidence="3 4">HAMBI 2494</strain>
    </source>
</reference>
<keyword evidence="1" id="KW-0472">Membrane</keyword>
<dbReference type="InterPro" id="IPR046554">
    <property type="entry name" value="DUF6708"/>
</dbReference>
<keyword evidence="1" id="KW-0812">Transmembrane</keyword>
<evidence type="ECO:0000259" key="2">
    <source>
        <dbReference type="Pfam" id="PF20455"/>
    </source>
</evidence>
<gene>
    <name evidence="3" type="ORF">U0042_18170</name>
</gene>
<accession>A0ABZ0WFA2</accession>
<proteinExistence type="predicted"/>
<sequence length="319" mass="35760">MAWDGIIRIKLSRPLTDDEKSRQLKVGVAASATPNDNFSVFERNDVFLETSNAQYHERGMLTYGGIFAVPLCLFGIATITHMMLNVPDAIRKNGEMAAGLIGLGVIGLCVVLLLGAVLWGLHTEWFTWTRLPVRFNRRTRMVHAFRGAGAKGVISVPWDKAFFFVEPRGKEVVSRTNSYNIRCHVLDERQYVVQSFSVGKSVASFRDDSTTQGAEIADILSAEFEYIRRYMENGPYDVPSPEYIPTEVSLSNSMKIWMRSDKRLLRSGNPLAMLVLAFSPFAALTGLLHYIGQLSCREPVWPEDIERECAFAGPETVKV</sequence>
<name>A0ABZ0WFA2_9BURK</name>
<feature type="transmembrane region" description="Helical" evidence="1">
    <location>
        <begin position="61"/>
        <end position="84"/>
    </location>
</feature>
<organism evidence="3 4">
    <name type="scientific">Paraburkholderia kururiensis</name>
    <dbReference type="NCBI Taxonomy" id="984307"/>
    <lineage>
        <taxon>Bacteria</taxon>
        <taxon>Pseudomonadati</taxon>
        <taxon>Pseudomonadota</taxon>
        <taxon>Betaproteobacteria</taxon>
        <taxon>Burkholderiales</taxon>
        <taxon>Burkholderiaceae</taxon>
        <taxon>Paraburkholderia</taxon>
    </lineage>
</organism>
<evidence type="ECO:0000313" key="3">
    <source>
        <dbReference type="EMBL" id="WQD76036.1"/>
    </source>
</evidence>
<dbReference type="RefSeq" id="WP_114814968.1">
    <property type="nucleotide sequence ID" value="NZ_CP139965.1"/>
</dbReference>
<feature type="transmembrane region" description="Helical" evidence="1">
    <location>
        <begin position="271"/>
        <end position="291"/>
    </location>
</feature>
<evidence type="ECO:0000256" key="1">
    <source>
        <dbReference type="SAM" id="Phobius"/>
    </source>
</evidence>
<feature type="domain" description="DUF6708" evidence="2">
    <location>
        <begin position="111"/>
        <end position="310"/>
    </location>
</feature>
<feature type="transmembrane region" description="Helical" evidence="1">
    <location>
        <begin position="96"/>
        <end position="121"/>
    </location>
</feature>
<keyword evidence="4" id="KW-1185">Reference proteome</keyword>